<dbReference type="Pfam" id="PF01098">
    <property type="entry name" value="FTSW_RODA_SPOVE"/>
    <property type="match status" value="1"/>
</dbReference>
<comment type="subcellular location">
    <subcellularLocation>
        <location evidence="1">Membrane</location>
        <topology evidence="1">Multi-pass membrane protein</topology>
    </subcellularLocation>
</comment>
<keyword evidence="4 16" id="KW-0812">Transmembrane</keyword>
<keyword evidence="6" id="KW-0573">Peptidoglycan synthesis</keyword>
<feature type="transmembrane region" description="Helical" evidence="16">
    <location>
        <begin position="157"/>
        <end position="172"/>
    </location>
</feature>
<evidence type="ECO:0000256" key="4">
    <source>
        <dbReference type="ARBA" id="ARBA00022692"/>
    </source>
</evidence>
<keyword evidence="18" id="KW-1185">Reference proteome</keyword>
<dbReference type="GO" id="GO:0051301">
    <property type="term" value="P:cell division"/>
    <property type="evidence" value="ECO:0007669"/>
    <property type="project" value="InterPro"/>
</dbReference>
<dbReference type="GO" id="GO:0015648">
    <property type="term" value="F:lipid-linked peptidoglycan transporter activity"/>
    <property type="evidence" value="ECO:0007669"/>
    <property type="project" value="TreeGrafter"/>
</dbReference>
<keyword evidence="7 16" id="KW-1133">Transmembrane helix</keyword>
<evidence type="ECO:0000313" key="18">
    <source>
        <dbReference type="Proteomes" id="UP000324143"/>
    </source>
</evidence>
<evidence type="ECO:0000256" key="1">
    <source>
        <dbReference type="ARBA" id="ARBA00004141"/>
    </source>
</evidence>
<proteinExistence type="inferred from homology"/>
<evidence type="ECO:0000256" key="10">
    <source>
        <dbReference type="ARBA" id="ARBA00033270"/>
    </source>
</evidence>
<dbReference type="GO" id="GO:0008360">
    <property type="term" value="P:regulation of cell shape"/>
    <property type="evidence" value="ECO:0007669"/>
    <property type="project" value="UniProtKB-KW"/>
</dbReference>
<evidence type="ECO:0000256" key="11">
    <source>
        <dbReference type="ARBA" id="ARBA00038053"/>
    </source>
</evidence>
<reference evidence="17" key="1">
    <citation type="submission" date="2019-08" db="EMBL/GenBank/DDBJ databases">
        <title>Genomic characterization of a novel candidate phylum (ARYD3) from a high temperature, high salinity tertiary oil reservoir in north central Oklahoma, USA.</title>
        <authorList>
            <person name="Youssef N.H."/>
            <person name="Yadav A."/>
            <person name="Elshahed M.S."/>
        </authorList>
    </citation>
    <scope>NUCLEOTIDE SEQUENCE [LARGE SCALE GENOMIC DNA]</scope>
    <source>
        <strain evidence="17">ARYD3</strain>
    </source>
</reference>
<evidence type="ECO:0000256" key="14">
    <source>
        <dbReference type="ARBA" id="ARBA00044770"/>
    </source>
</evidence>
<evidence type="ECO:0000256" key="2">
    <source>
        <dbReference type="ARBA" id="ARBA00022676"/>
    </source>
</evidence>
<evidence type="ECO:0000256" key="16">
    <source>
        <dbReference type="SAM" id="Phobius"/>
    </source>
</evidence>
<feature type="transmembrane region" description="Helical" evidence="16">
    <location>
        <begin position="105"/>
        <end position="122"/>
    </location>
</feature>
<feature type="transmembrane region" description="Helical" evidence="16">
    <location>
        <begin position="179"/>
        <end position="195"/>
    </location>
</feature>
<comment type="similarity">
    <text evidence="11">Belongs to the SEDS family. FtsW subfamily.</text>
</comment>
<keyword evidence="2" id="KW-0328">Glycosyltransferase</keyword>
<comment type="catalytic activity">
    <reaction evidence="15">
        <text>[GlcNAc-(1-&gt;4)-Mur2Ac(oyl-L-Ala-gamma-D-Glu-L-Lys-D-Ala-D-Ala)](n)-di-trans,octa-cis-undecaprenyl diphosphate + beta-D-GlcNAc-(1-&gt;4)-Mur2Ac(oyl-L-Ala-gamma-D-Glu-L-Lys-D-Ala-D-Ala)-di-trans,octa-cis-undecaprenyl diphosphate = [GlcNAc-(1-&gt;4)-Mur2Ac(oyl-L-Ala-gamma-D-Glu-L-Lys-D-Ala-D-Ala)](n+1)-di-trans,octa-cis-undecaprenyl diphosphate + di-trans,octa-cis-undecaprenyl diphosphate + H(+)</text>
        <dbReference type="Rhea" id="RHEA:23708"/>
        <dbReference type="Rhea" id="RHEA-COMP:9602"/>
        <dbReference type="Rhea" id="RHEA-COMP:9603"/>
        <dbReference type="ChEBI" id="CHEBI:15378"/>
        <dbReference type="ChEBI" id="CHEBI:58405"/>
        <dbReference type="ChEBI" id="CHEBI:60033"/>
        <dbReference type="ChEBI" id="CHEBI:78435"/>
        <dbReference type="EC" id="2.4.99.28"/>
    </reaction>
</comment>
<sequence>MKKSRAIFIDFSIFIFFFIMISILAVWTTNYNYILKHILGLILAIFLYYLFSKINFQYLLKFTFPLHIVSVILLSMVLIPGMGITVNGAKRWLDLGIINFQPSELAKLTLILYLTSVFYSSIKRKNSRRNIYNSRKAFFVSFITAFLILIIQRDFSTAAFIFSFYLVVYFIANENAVKLLWGGASMVILVIFFILNSNSYRFQRIKSWIDYLAGNTEPVLQLKYSLLSLSLGGKFGVGYGGGEYKEYLPASHTDFIFSVMGEELGFVFLLFIMSLYVLLMYKIIRIIKKSSYDYELYFLFLGGYLITAQAAINMGVTVGLFPITGLTLPFISYGRTSFLIFMALMGLMRSVEKEIVRRSF</sequence>
<evidence type="ECO:0000256" key="12">
    <source>
        <dbReference type="ARBA" id="ARBA00041185"/>
    </source>
</evidence>
<evidence type="ECO:0000256" key="15">
    <source>
        <dbReference type="ARBA" id="ARBA00049902"/>
    </source>
</evidence>
<dbReference type="GO" id="GO:0009252">
    <property type="term" value="P:peptidoglycan biosynthetic process"/>
    <property type="evidence" value="ECO:0007669"/>
    <property type="project" value="UniProtKB-KW"/>
</dbReference>
<evidence type="ECO:0000256" key="8">
    <source>
        <dbReference type="ARBA" id="ARBA00023136"/>
    </source>
</evidence>
<dbReference type="EC" id="2.4.99.28" evidence="14"/>
<keyword evidence="5" id="KW-0133">Cell shape</keyword>
<evidence type="ECO:0000256" key="7">
    <source>
        <dbReference type="ARBA" id="ARBA00022989"/>
    </source>
</evidence>
<keyword evidence="3" id="KW-0808">Transferase</keyword>
<dbReference type="PANTHER" id="PTHR30474">
    <property type="entry name" value="CELL CYCLE PROTEIN"/>
    <property type="match status" value="1"/>
</dbReference>
<feature type="transmembrane region" description="Helical" evidence="16">
    <location>
        <begin position="296"/>
        <end position="324"/>
    </location>
</feature>
<dbReference type="GO" id="GO:0005886">
    <property type="term" value="C:plasma membrane"/>
    <property type="evidence" value="ECO:0007669"/>
    <property type="project" value="TreeGrafter"/>
</dbReference>
<dbReference type="AlphaFoldDB" id="A0A5D0MGR4"/>
<organism evidence="17 18">
    <name type="scientific">Candidatus Mcinerneyibacterium aminivorans</name>
    <dbReference type="NCBI Taxonomy" id="2703815"/>
    <lineage>
        <taxon>Bacteria</taxon>
        <taxon>Candidatus Macinerneyibacteriota</taxon>
        <taxon>Candidatus Mcinerneyibacteria</taxon>
        <taxon>Candidatus Mcinerneyibacteriales</taxon>
        <taxon>Candidatus Mcinerneyibacteriaceae</taxon>
        <taxon>Candidatus Mcinerneyibacterium</taxon>
    </lineage>
</organism>
<evidence type="ECO:0000256" key="9">
    <source>
        <dbReference type="ARBA" id="ARBA00032370"/>
    </source>
</evidence>
<dbReference type="GO" id="GO:0032153">
    <property type="term" value="C:cell division site"/>
    <property type="evidence" value="ECO:0007669"/>
    <property type="project" value="TreeGrafter"/>
</dbReference>
<feature type="transmembrane region" description="Helical" evidence="16">
    <location>
        <begin position="330"/>
        <end position="348"/>
    </location>
</feature>
<dbReference type="PANTHER" id="PTHR30474:SF2">
    <property type="entry name" value="PEPTIDOGLYCAN GLYCOSYLTRANSFERASE FTSW-RELATED"/>
    <property type="match status" value="1"/>
</dbReference>
<dbReference type="InterPro" id="IPR001182">
    <property type="entry name" value="FtsW/RodA"/>
</dbReference>
<gene>
    <name evidence="17" type="ORF">FXF47_07845</name>
</gene>
<evidence type="ECO:0000256" key="5">
    <source>
        <dbReference type="ARBA" id="ARBA00022960"/>
    </source>
</evidence>
<feature type="transmembrane region" description="Helical" evidence="16">
    <location>
        <begin position="134"/>
        <end position="151"/>
    </location>
</feature>
<dbReference type="GO" id="GO:0008955">
    <property type="term" value="F:peptidoglycan glycosyltransferase activity"/>
    <property type="evidence" value="ECO:0007669"/>
    <property type="project" value="UniProtKB-EC"/>
</dbReference>
<feature type="transmembrane region" description="Helical" evidence="16">
    <location>
        <begin position="33"/>
        <end position="51"/>
    </location>
</feature>
<dbReference type="EMBL" id="VSIX01000089">
    <property type="protein sequence ID" value="TYB30681.1"/>
    <property type="molecule type" value="Genomic_DNA"/>
</dbReference>
<feature type="transmembrane region" description="Helical" evidence="16">
    <location>
        <begin position="264"/>
        <end position="284"/>
    </location>
</feature>
<feature type="transmembrane region" description="Helical" evidence="16">
    <location>
        <begin position="7"/>
        <end position="27"/>
    </location>
</feature>
<evidence type="ECO:0000256" key="6">
    <source>
        <dbReference type="ARBA" id="ARBA00022984"/>
    </source>
</evidence>
<evidence type="ECO:0000256" key="13">
    <source>
        <dbReference type="ARBA" id="ARBA00041418"/>
    </source>
</evidence>
<evidence type="ECO:0000256" key="3">
    <source>
        <dbReference type="ARBA" id="ARBA00022679"/>
    </source>
</evidence>
<comment type="caution">
    <text evidence="17">The sequence shown here is derived from an EMBL/GenBank/DDBJ whole genome shotgun (WGS) entry which is preliminary data.</text>
</comment>
<name>A0A5D0MGR4_9BACT</name>
<keyword evidence="8 16" id="KW-0472">Membrane</keyword>
<protein>
    <recommendedName>
        <fullName evidence="12">Probable peptidoglycan glycosyltransferase FtsW</fullName>
        <ecNumber evidence="14">2.4.99.28</ecNumber>
    </recommendedName>
    <alternativeName>
        <fullName evidence="13">Cell division protein FtsW</fullName>
    </alternativeName>
    <alternativeName>
        <fullName evidence="10">Cell wall polymerase</fullName>
    </alternativeName>
    <alternativeName>
        <fullName evidence="9">Peptidoglycan polymerase</fullName>
    </alternativeName>
</protein>
<accession>A0A5D0MGR4</accession>
<feature type="transmembrane region" description="Helical" evidence="16">
    <location>
        <begin position="63"/>
        <end position="85"/>
    </location>
</feature>
<dbReference type="Proteomes" id="UP000324143">
    <property type="component" value="Unassembled WGS sequence"/>
</dbReference>
<evidence type="ECO:0000313" key="17">
    <source>
        <dbReference type="EMBL" id="TYB30681.1"/>
    </source>
</evidence>